<dbReference type="PIRSF" id="PIRSF026991">
    <property type="entry name" value="Mnd1"/>
    <property type="match status" value="1"/>
</dbReference>
<dbReference type="OrthoDB" id="9978204at2759"/>
<dbReference type="STRING" id="1076872.G8ZPQ3"/>
<dbReference type="KEGG" id="tdl:TDEL_0B04680"/>
<dbReference type="GO" id="GO:0003690">
    <property type="term" value="F:double-stranded DNA binding"/>
    <property type="evidence" value="ECO:0007669"/>
    <property type="project" value="EnsemblFungi"/>
</dbReference>
<dbReference type="InterPro" id="IPR040453">
    <property type="entry name" value="Mnd1_HTH"/>
</dbReference>
<feature type="coiled-coil region" evidence="6">
    <location>
        <begin position="89"/>
        <end position="158"/>
    </location>
</feature>
<accession>G8ZPQ3</accession>
<comment type="similarity">
    <text evidence="2 5">Belongs to the MND1 family.</text>
</comment>
<comment type="subcellular location">
    <subcellularLocation>
        <location evidence="1 5">Nucleus</location>
    </subcellularLocation>
</comment>
<dbReference type="AlphaFoldDB" id="G8ZPQ3"/>
<dbReference type="Pfam" id="PF03962">
    <property type="entry name" value="Mnd1"/>
    <property type="match status" value="1"/>
</dbReference>
<dbReference type="eggNOG" id="KOG3433">
    <property type="taxonomic scope" value="Eukaryota"/>
</dbReference>
<dbReference type="EMBL" id="HE616743">
    <property type="protein sequence ID" value="CCE90597.1"/>
    <property type="molecule type" value="Genomic_DNA"/>
</dbReference>
<sequence length="219" mass="25843">MPPKRQGVSLEEKKSRILAFLQNEYSFYNMKELEKMIPKKCAGVSPMLVKELVQQMIDEDGLICVEKCGNINVYWCFKNQITQKVYDSCQRLQAKKEAKEAETIELKAKLKLTSETDRCERYESPDGIKSRNEQLQRNREIEEEIKALQLEYNKLSQTRWDKEKIAAKRSMLIRDLQKLETMTDNIDIMVDFFRNKYGVDPKSIRQEMEIPDDFPTINL</sequence>
<gene>
    <name evidence="9" type="primary">TDEL0B04680</name>
    <name evidence="9" type="ORF">TDEL_0B04680</name>
</gene>
<comment type="function">
    <text evidence="5">Required for proper homologous chromosome pairing and efficient cross-over and intragenic recombination during meiosis.</text>
</comment>
<evidence type="ECO:0000256" key="3">
    <source>
        <dbReference type="ARBA" id="ARBA00023054"/>
    </source>
</evidence>
<dbReference type="InParanoid" id="G8ZPQ3"/>
<evidence type="ECO:0000256" key="6">
    <source>
        <dbReference type="SAM" id="Coils"/>
    </source>
</evidence>
<dbReference type="HOGENOM" id="CLU_080628_2_0_1"/>
<keyword evidence="10" id="KW-1185">Reference proteome</keyword>
<evidence type="ECO:0000313" key="10">
    <source>
        <dbReference type="Proteomes" id="UP000005627"/>
    </source>
</evidence>
<organism evidence="9 10">
    <name type="scientific">Torulaspora delbrueckii</name>
    <name type="common">Yeast</name>
    <name type="synonym">Candida colliculosa</name>
    <dbReference type="NCBI Taxonomy" id="4950"/>
    <lineage>
        <taxon>Eukaryota</taxon>
        <taxon>Fungi</taxon>
        <taxon>Dikarya</taxon>
        <taxon>Ascomycota</taxon>
        <taxon>Saccharomycotina</taxon>
        <taxon>Saccharomycetes</taxon>
        <taxon>Saccharomycetales</taxon>
        <taxon>Saccharomycetaceae</taxon>
        <taxon>Torulaspora</taxon>
    </lineage>
</organism>
<keyword evidence="3 6" id="KW-0175">Coiled coil</keyword>
<dbReference type="GO" id="GO:0007131">
    <property type="term" value="P:reciprocal meiotic recombination"/>
    <property type="evidence" value="ECO:0007669"/>
    <property type="project" value="EnsemblFungi"/>
</dbReference>
<evidence type="ECO:0000313" key="9">
    <source>
        <dbReference type="EMBL" id="CCE90597.1"/>
    </source>
</evidence>
<evidence type="ECO:0000256" key="4">
    <source>
        <dbReference type="ARBA" id="ARBA00023242"/>
    </source>
</evidence>
<dbReference type="Proteomes" id="UP000005627">
    <property type="component" value="Chromosome 2"/>
</dbReference>
<reference evidence="9 10" key="1">
    <citation type="journal article" date="2011" name="Proc. Natl. Acad. Sci. U.S.A.">
        <title>Evolutionary erosion of yeast sex chromosomes by mating-type switching accidents.</title>
        <authorList>
            <person name="Gordon J.L."/>
            <person name="Armisen D."/>
            <person name="Proux-Wera E."/>
            <person name="Oheigeartaigh S.S."/>
            <person name="Byrne K.P."/>
            <person name="Wolfe K.H."/>
        </authorList>
    </citation>
    <scope>NUCLEOTIDE SEQUENCE [LARGE SCALE GENOMIC DNA]</scope>
    <source>
        <strain evidence="10">ATCC 10662 / CBS 1146 / NBRC 0425 / NCYC 2629 / NRRL Y-866</strain>
    </source>
</reference>
<evidence type="ECO:0000256" key="5">
    <source>
        <dbReference type="PIRNR" id="PIRNR026991"/>
    </source>
</evidence>
<protein>
    <recommendedName>
        <fullName evidence="5">Meiotic nuclear division protein 1</fullName>
    </recommendedName>
</protein>
<dbReference type="FunCoup" id="G8ZPQ3">
    <property type="interactions" value="209"/>
</dbReference>
<dbReference type="GO" id="GO:0000794">
    <property type="term" value="C:condensed nuclear chromosome"/>
    <property type="evidence" value="ECO:0007669"/>
    <property type="project" value="EnsemblFungi"/>
</dbReference>
<dbReference type="InterPro" id="IPR005647">
    <property type="entry name" value="Mnd1"/>
</dbReference>
<dbReference type="Pfam" id="PF18517">
    <property type="entry name" value="LZ3wCH"/>
    <property type="match status" value="1"/>
</dbReference>
<feature type="domain" description="Leucine zipper with capping helix" evidence="8">
    <location>
        <begin position="183"/>
        <end position="214"/>
    </location>
</feature>
<dbReference type="GeneID" id="11504755"/>
<dbReference type="RefSeq" id="XP_003679808.1">
    <property type="nucleotide sequence ID" value="XM_003679760.1"/>
</dbReference>
<proteinExistence type="inferred from homology"/>
<evidence type="ECO:0000259" key="7">
    <source>
        <dbReference type="Pfam" id="PF03962"/>
    </source>
</evidence>
<dbReference type="InterPro" id="IPR040661">
    <property type="entry name" value="LZ3wCH"/>
</dbReference>
<name>G8ZPQ3_TORDE</name>
<evidence type="ECO:0000259" key="8">
    <source>
        <dbReference type="Pfam" id="PF18517"/>
    </source>
</evidence>
<dbReference type="GO" id="GO:0007129">
    <property type="term" value="P:homologous chromosome pairing at meiosis"/>
    <property type="evidence" value="ECO:0007669"/>
    <property type="project" value="EnsemblFungi"/>
</dbReference>
<feature type="domain" description="Mnd1 HTH" evidence="7">
    <location>
        <begin position="17"/>
        <end position="78"/>
    </location>
</feature>
<evidence type="ECO:0000256" key="2">
    <source>
        <dbReference type="ARBA" id="ARBA00005981"/>
    </source>
</evidence>
<evidence type="ECO:0000256" key="1">
    <source>
        <dbReference type="ARBA" id="ARBA00004123"/>
    </source>
</evidence>
<keyword evidence="4 5" id="KW-0539">Nucleus</keyword>